<feature type="transmembrane region" description="Helical" evidence="5">
    <location>
        <begin position="151"/>
        <end position="172"/>
    </location>
</feature>
<dbReference type="GO" id="GO:0030255">
    <property type="term" value="P:protein secretion by the type IV secretion system"/>
    <property type="evidence" value="ECO:0007669"/>
    <property type="project" value="InterPro"/>
</dbReference>
<keyword evidence="4 5" id="KW-0472">Membrane</keyword>
<keyword evidence="3 5" id="KW-1133">Transmembrane helix</keyword>
<sequence>MSDSMIFQFIGDSITNAMDVYVESTVPALIEKITATAVLMGSLYYIIIGILISLGRVEGPFSQLMVSFGKFALIGAFALSAGTYMEFVVATGHDLETGLTQAFSGEHGANPTTVYQVVDQSVVKGLDLAQELWNRASNRGMTKIGMMIGEYFEAIIIATATLLIAVPAGAMIVASKTLLELLLGIGPLFIMLLMWPATKAFFDRWFAEVLTTILQIALVSAVLAFAMKIFVEVVGATNIDRLDASPFFDCVRLLIITVVMLWLMYVAYQKGAALAGGMTSAAITLGGLAAGASGIGSTVVGAVNGAVNPVSTRRDLESGMMVTAGRTNHFVAGNTLWNPRYTQHVLDNVGKNWGRARGGSVQGE</sequence>
<dbReference type="AlphaFoldDB" id="A0A6V7ESN2"/>
<accession>A0A6V7ESN2</accession>
<evidence type="ECO:0000256" key="3">
    <source>
        <dbReference type="ARBA" id="ARBA00022989"/>
    </source>
</evidence>
<evidence type="ECO:0000256" key="2">
    <source>
        <dbReference type="ARBA" id="ARBA00022692"/>
    </source>
</evidence>
<evidence type="ECO:0000256" key="4">
    <source>
        <dbReference type="ARBA" id="ARBA00023136"/>
    </source>
</evidence>
<dbReference type="RefSeq" id="WP_043907684.1">
    <property type="nucleotide sequence ID" value="NZ_CP018728.1"/>
</dbReference>
<feature type="transmembrane region" description="Helical" evidence="5">
    <location>
        <begin position="209"/>
        <end position="231"/>
    </location>
</feature>
<evidence type="ECO:0000256" key="5">
    <source>
        <dbReference type="SAM" id="Phobius"/>
    </source>
</evidence>
<organism evidence="6">
    <name type="scientific">Xanthomonas hortorum pv. gardneri</name>
    <dbReference type="NCBI Taxonomy" id="2754056"/>
    <lineage>
        <taxon>Bacteria</taxon>
        <taxon>Pseudomonadati</taxon>
        <taxon>Pseudomonadota</taxon>
        <taxon>Gammaproteobacteria</taxon>
        <taxon>Lysobacterales</taxon>
        <taxon>Lysobacteraceae</taxon>
        <taxon>Xanthomonas</taxon>
    </lineage>
</organism>
<dbReference type="EMBL" id="LR828253">
    <property type="protein sequence ID" value="CAD0354269.1"/>
    <property type="molecule type" value="Genomic_DNA"/>
</dbReference>
<evidence type="ECO:0000256" key="1">
    <source>
        <dbReference type="ARBA" id="ARBA00004141"/>
    </source>
</evidence>
<protein>
    <submittedName>
        <fullName evidence="6">Type IV secretion system protein VirB6</fullName>
    </submittedName>
</protein>
<evidence type="ECO:0000313" key="6">
    <source>
        <dbReference type="EMBL" id="CAD0354269.1"/>
    </source>
</evidence>
<keyword evidence="2 5" id="KW-0812">Transmembrane</keyword>
<dbReference type="Pfam" id="PF04610">
    <property type="entry name" value="TrbL"/>
    <property type="match status" value="1"/>
</dbReference>
<name>A0A6V7ESN2_9XANT</name>
<dbReference type="GO" id="GO:0016020">
    <property type="term" value="C:membrane"/>
    <property type="evidence" value="ECO:0007669"/>
    <property type="project" value="UniProtKB-SubCell"/>
</dbReference>
<dbReference type="InterPro" id="IPR007688">
    <property type="entry name" value="Conjugal_tfr_TrbL/VirB6"/>
</dbReference>
<feature type="transmembrane region" description="Helical" evidence="5">
    <location>
        <begin position="33"/>
        <end position="55"/>
    </location>
</feature>
<feature type="transmembrane region" description="Helical" evidence="5">
    <location>
        <begin position="178"/>
        <end position="197"/>
    </location>
</feature>
<gene>
    <name evidence="6" type="primary">virB6</name>
    <name evidence="6" type="ORF">CFBP8129_39310</name>
</gene>
<comment type="subcellular location">
    <subcellularLocation>
        <location evidence="1">Membrane</location>
        <topology evidence="1">Multi-pass membrane protein</topology>
    </subcellularLocation>
</comment>
<reference evidence="6" key="1">
    <citation type="submission" date="2020-07" db="EMBL/GenBank/DDBJ databases">
        <authorList>
            <person name="Pothier F. J."/>
        </authorList>
    </citation>
    <scope>NUCLEOTIDE SEQUENCE</scope>
    <source>
        <strain evidence="6">CFBP 8129</strain>
    </source>
</reference>
<dbReference type="EMBL" id="LR828253">
    <property type="protein sequence ID" value="CAD0354274.1"/>
    <property type="molecule type" value="Genomic_DNA"/>
</dbReference>
<feature type="transmembrane region" description="Helical" evidence="5">
    <location>
        <begin position="251"/>
        <end position="268"/>
    </location>
</feature>
<proteinExistence type="predicted"/>